<dbReference type="InterPro" id="IPR051474">
    <property type="entry name" value="Anti-sigma-K/W_factor"/>
</dbReference>
<keyword evidence="2 5" id="KW-0812">Transmembrane</keyword>
<evidence type="ECO:0000256" key="1">
    <source>
        <dbReference type="ARBA" id="ARBA00004167"/>
    </source>
</evidence>
<evidence type="ECO:0000256" key="3">
    <source>
        <dbReference type="ARBA" id="ARBA00022989"/>
    </source>
</evidence>
<sequence>MACPEWSEQLSAYMDGALDEGQRAAMAAHLTTCPTCQQTLHDWQRLQRELRALPSPPPTPGMWRRVFHRVLRRTSTRPKVAAWHLWCGAAAVAACLVGAVLFWRWQTTPPQNAQTPVNLLVGYHADTMALMLGDAPTWHLVATNELQEGTEGD</sequence>
<dbReference type="EMBL" id="BEHT01000029">
    <property type="protein sequence ID" value="GBC99494.1"/>
    <property type="molecule type" value="Genomic_DNA"/>
</dbReference>
<name>A0A2H5XE97_9BACT</name>
<gene>
    <name evidence="7" type="ORF">HRbin17_02019</name>
</gene>
<keyword evidence="4 5" id="KW-0472">Membrane</keyword>
<dbReference type="GO" id="GO:0016989">
    <property type="term" value="F:sigma factor antagonist activity"/>
    <property type="evidence" value="ECO:0007669"/>
    <property type="project" value="TreeGrafter"/>
</dbReference>
<dbReference type="Pfam" id="PF13490">
    <property type="entry name" value="zf-HC2"/>
    <property type="match status" value="1"/>
</dbReference>
<keyword evidence="3 5" id="KW-1133">Transmembrane helix</keyword>
<evidence type="ECO:0000256" key="5">
    <source>
        <dbReference type="SAM" id="Phobius"/>
    </source>
</evidence>
<dbReference type="Proteomes" id="UP000236173">
    <property type="component" value="Unassembled WGS sequence"/>
</dbReference>
<dbReference type="PANTHER" id="PTHR37461">
    <property type="entry name" value="ANTI-SIGMA-K FACTOR RSKA"/>
    <property type="match status" value="1"/>
</dbReference>
<comment type="caution">
    <text evidence="7">The sequence shown here is derived from an EMBL/GenBank/DDBJ whole genome shotgun (WGS) entry which is preliminary data.</text>
</comment>
<accession>A0A2H5XE97</accession>
<organism evidence="7 8">
    <name type="scientific">Candidatus Fervidibacter japonicus</name>
    <dbReference type="NCBI Taxonomy" id="2035412"/>
    <lineage>
        <taxon>Bacteria</taxon>
        <taxon>Candidatus Fervidibacterota</taxon>
        <taxon>Candidatus Fervidibacter</taxon>
    </lineage>
</organism>
<evidence type="ECO:0000256" key="4">
    <source>
        <dbReference type="ARBA" id="ARBA00023136"/>
    </source>
</evidence>
<feature type="domain" description="Putative zinc-finger" evidence="6">
    <location>
        <begin position="3"/>
        <end position="37"/>
    </location>
</feature>
<comment type="subcellular location">
    <subcellularLocation>
        <location evidence="1">Membrane</location>
        <topology evidence="1">Single-pass membrane protein</topology>
    </subcellularLocation>
</comment>
<reference evidence="8" key="1">
    <citation type="submission" date="2017-09" db="EMBL/GenBank/DDBJ databases">
        <title>Metaegenomics of thermophilic ammonia-oxidizing enrichment culture.</title>
        <authorList>
            <person name="Kato S."/>
            <person name="Suzuki K."/>
        </authorList>
    </citation>
    <scope>NUCLEOTIDE SEQUENCE [LARGE SCALE GENOMIC DNA]</scope>
</reference>
<proteinExistence type="predicted"/>
<dbReference type="AlphaFoldDB" id="A0A2H5XE97"/>
<evidence type="ECO:0000313" key="8">
    <source>
        <dbReference type="Proteomes" id="UP000236173"/>
    </source>
</evidence>
<feature type="transmembrane region" description="Helical" evidence="5">
    <location>
        <begin position="81"/>
        <end position="105"/>
    </location>
</feature>
<evidence type="ECO:0000313" key="7">
    <source>
        <dbReference type="EMBL" id="GBC99494.1"/>
    </source>
</evidence>
<dbReference type="PANTHER" id="PTHR37461:SF1">
    <property type="entry name" value="ANTI-SIGMA-K FACTOR RSKA"/>
    <property type="match status" value="1"/>
</dbReference>
<dbReference type="InterPro" id="IPR041916">
    <property type="entry name" value="Anti_sigma_zinc_sf"/>
</dbReference>
<protein>
    <recommendedName>
        <fullName evidence="6">Putative zinc-finger domain-containing protein</fullName>
    </recommendedName>
</protein>
<evidence type="ECO:0000256" key="2">
    <source>
        <dbReference type="ARBA" id="ARBA00022692"/>
    </source>
</evidence>
<dbReference type="GO" id="GO:0016020">
    <property type="term" value="C:membrane"/>
    <property type="evidence" value="ECO:0007669"/>
    <property type="project" value="UniProtKB-SubCell"/>
</dbReference>
<evidence type="ECO:0000259" key="6">
    <source>
        <dbReference type="Pfam" id="PF13490"/>
    </source>
</evidence>
<dbReference type="Gene3D" id="1.10.10.1320">
    <property type="entry name" value="Anti-sigma factor, zinc-finger domain"/>
    <property type="match status" value="1"/>
</dbReference>
<dbReference type="InterPro" id="IPR027383">
    <property type="entry name" value="Znf_put"/>
</dbReference>
<dbReference type="GO" id="GO:0006417">
    <property type="term" value="P:regulation of translation"/>
    <property type="evidence" value="ECO:0007669"/>
    <property type="project" value="TreeGrafter"/>
</dbReference>